<dbReference type="KEGG" id="mri:Mal4_59100"/>
<dbReference type="InterPro" id="IPR003695">
    <property type="entry name" value="Ppx_GppA_N"/>
</dbReference>
<dbReference type="Gene3D" id="3.30.420.40">
    <property type="match status" value="1"/>
</dbReference>
<dbReference type="EC" id="3.6.1.11" evidence="3"/>
<organism evidence="3 4">
    <name type="scientific">Maioricimonas rarisocia</name>
    <dbReference type="NCBI Taxonomy" id="2528026"/>
    <lineage>
        <taxon>Bacteria</taxon>
        <taxon>Pseudomonadati</taxon>
        <taxon>Planctomycetota</taxon>
        <taxon>Planctomycetia</taxon>
        <taxon>Planctomycetales</taxon>
        <taxon>Planctomycetaceae</taxon>
        <taxon>Maioricimonas</taxon>
    </lineage>
</organism>
<keyword evidence="3" id="KW-0378">Hydrolase</keyword>
<dbReference type="Pfam" id="PF02541">
    <property type="entry name" value="Ppx-GppA"/>
    <property type="match status" value="1"/>
</dbReference>
<dbReference type="PANTHER" id="PTHR30005:SF0">
    <property type="entry name" value="RETROGRADE REGULATION PROTEIN 2"/>
    <property type="match status" value="1"/>
</dbReference>
<keyword evidence="4" id="KW-1185">Reference proteome</keyword>
<dbReference type="InterPro" id="IPR048950">
    <property type="entry name" value="Ppx_GppA_C"/>
</dbReference>
<sequence>MTDQLTADATLTSGSHASPGPVAVIDVGTSSIRLAIAEILSDGRIRTLENLSQGVSLGKDTFTRGEIEKGTIEECVRVLRAYRQKLDEYRISSPENLRVVATSAVREAANRLAFIDRLYVATGFSVEPIDEAEVHRITYRSVQRMLSAEPELNDSPAVIVEVGGGNTEVLVVESGDVAFAYSYRLGSLRLRQSLQLLRAPQAKVREIMQLETHRVLGGLRQYGARERPVELVTLGGDIRFAARELQPDWDPGTLAQISSQDLAKFADRILGLTEDQIVRRFHLPFSEAETLGPALLAYRELVRILGVEHVLVASANLRDGIIREMAEGGIFAKDFRDQIVRSAVEIGRKYSFDEPHARHVAELSSKLFRELQAEHGLDARDELLLYLAAHLYEIGGYVSNTSMHKHSMYLILNSDLFGLASNDKLLVALIARYHRRATPKPTHQGFNTLDRDRRVAVLKLAAILRIAIALDASRSQRVNNIQCRRSGTRLVILVPNMDDLSVEQLALRQARIMFEEVYGLSVLLRTTERPELRGQSSQL</sequence>
<dbReference type="AlphaFoldDB" id="A0A517ZGH4"/>
<protein>
    <submittedName>
        <fullName evidence="3">Exopolyphosphatase</fullName>
        <ecNumber evidence="3">3.6.1.11</ecNumber>
    </submittedName>
</protein>
<evidence type="ECO:0000259" key="2">
    <source>
        <dbReference type="Pfam" id="PF21447"/>
    </source>
</evidence>
<dbReference type="InterPro" id="IPR050273">
    <property type="entry name" value="GppA/Ppx_hydrolase"/>
</dbReference>
<name>A0A517ZGH4_9PLAN</name>
<feature type="domain" description="Ppx/GppA phosphatase C-terminal" evidence="2">
    <location>
        <begin position="341"/>
        <end position="485"/>
    </location>
</feature>
<dbReference type="SUPFAM" id="SSF53067">
    <property type="entry name" value="Actin-like ATPase domain"/>
    <property type="match status" value="2"/>
</dbReference>
<reference evidence="3 4" key="1">
    <citation type="submission" date="2019-02" db="EMBL/GenBank/DDBJ databases">
        <title>Deep-cultivation of Planctomycetes and their phenomic and genomic characterization uncovers novel biology.</title>
        <authorList>
            <person name="Wiegand S."/>
            <person name="Jogler M."/>
            <person name="Boedeker C."/>
            <person name="Pinto D."/>
            <person name="Vollmers J."/>
            <person name="Rivas-Marin E."/>
            <person name="Kohn T."/>
            <person name="Peeters S.H."/>
            <person name="Heuer A."/>
            <person name="Rast P."/>
            <person name="Oberbeckmann S."/>
            <person name="Bunk B."/>
            <person name="Jeske O."/>
            <person name="Meyerdierks A."/>
            <person name="Storesund J.E."/>
            <person name="Kallscheuer N."/>
            <person name="Luecker S."/>
            <person name="Lage O.M."/>
            <person name="Pohl T."/>
            <person name="Merkel B.J."/>
            <person name="Hornburger P."/>
            <person name="Mueller R.-W."/>
            <person name="Bruemmer F."/>
            <person name="Labrenz M."/>
            <person name="Spormann A.M."/>
            <person name="Op den Camp H."/>
            <person name="Overmann J."/>
            <person name="Amann R."/>
            <person name="Jetten M.S.M."/>
            <person name="Mascher T."/>
            <person name="Medema M.H."/>
            <person name="Devos D.P."/>
            <person name="Kaster A.-K."/>
            <person name="Ovreas L."/>
            <person name="Rohde M."/>
            <person name="Galperin M.Y."/>
            <person name="Jogler C."/>
        </authorList>
    </citation>
    <scope>NUCLEOTIDE SEQUENCE [LARGE SCALE GENOMIC DNA]</scope>
    <source>
        <strain evidence="3 4">Mal4</strain>
    </source>
</reference>
<evidence type="ECO:0000259" key="1">
    <source>
        <dbReference type="Pfam" id="PF02541"/>
    </source>
</evidence>
<dbReference type="CDD" id="cd24006">
    <property type="entry name" value="ASKHA_NBD_PPX_GppA"/>
    <property type="match status" value="1"/>
</dbReference>
<dbReference type="Proteomes" id="UP000320496">
    <property type="component" value="Chromosome"/>
</dbReference>
<dbReference type="InterPro" id="IPR043129">
    <property type="entry name" value="ATPase_NBD"/>
</dbReference>
<dbReference type="Gene3D" id="3.30.420.150">
    <property type="entry name" value="Exopolyphosphatase. Domain 2"/>
    <property type="match status" value="1"/>
</dbReference>
<evidence type="ECO:0000313" key="3">
    <source>
        <dbReference type="EMBL" id="QDU41542.1"/>
    </source>
</evidence>
<dbReference type="Gene3D" id="1.10.3210.10">
    <property type="entry name" value="Hypothetical protein af1432"/>
    <property type="match status" value="1"/>
</dbReference>
<evidence type="ECO:0000313" key="4">
    <source>
        <dbReference type="Proteomes" id="UP000320496"/>
    </source>
</evidence>
<dbReference type="RefSeq" id="WP_231746672.1">
    <property type="nucleotide sequence ID" value="NZ_CP036275.1"/>
</dbReference>
<feature type="domain" description="Ppx/GppA phosphatase N-terminal" evidence="1">
    <location>
        <begin position="42"/>
        <end position="326"/>
    </location>
</feature>
<dbReference type="PANTHER" id="PTHR30005">
    <property type="entry name" value="EXOPOLYPHOSPHATASE"/>
    <property type="match status" value="1"/>
</dbReference>
<dbReference type="Pfam" id="PF21447">
    <property type="entry name" value="Ppx-GppA_III"/>
    <property type="match status" value="1"/>
</dbReference>
<dbReference type="GO" id="GO:0004309">
    <property type="term" value="F:exopolyphosphatase activity"/>
    <property type="evidence" value="ECO:0007669"/>
    <property type="project" value="UniProtKB-EC"/>
</dbReference>
<gene>
    <name evidence="3" type="primary">ppx</name>
    <name evidence="3" type="ORF">Mal4_59100</name>
</gene>
<dbReference type="EMBL" id="CP036275">
    <property type="protein sequence ID" value="QDU41542.1"/>
    <property type="molecule type" value="Genomic_DNA"/>
</dbReference>
<dbReference type="SUPFAM" id="SSF109604">
    <property type="entry name" value="HD-domain/PDEase-like"/>
    <property type="match status" value="1"/>
</dbReference>
<accession>A0A517ZGH4</accession>
<proteinExistence type="predicted"/>